<dbReference type="Proteomes" id="UP001297600">
    <property type="component" value="Unassembled WGS sequence"/>
</dbReference>
<dbReference type="InterPro" id="IPR036388">
    <property type="entry name" value="WH-like_DNA-bd_sf"/>
</dbReference>
<keyword evidence="2" id="KW-0805">Transcription regulation</keyword>
<evidence type="ECO:0000256" key="4">
    <source>
        <dbReference type="ARBA" id="ARBA00023163"/>
    </source>
</evidence>
<dbReference type="Gene3D" id="3.40.190.10">
    <property type="entry name" value="Periplasmic binding protein-like II"/>
    <property type="match status" value="2"/>
</dbReference>
<name>A0ABS9MQ97_9BURK</name>
<evidence type="ECO:0000256" key="1">
    <source>
        <dbReference type="ARBA" id="ARBA00009437"/>
    </source>
</evidence>
<evidence type="ECO:0000256" key="3">
    <source>
        <dbReference type="ARBA" id="ARBA00023125"/>
    </source>
</evidence>
<sequence>MLLSLGKTHSFTATSRQLGVSQSSISRIVNDLEAELGIALIDHSVRPIRFTPEGAALQKFLLAESQSIGAYLQGLRDKNFLQPRLRIGIVESVARILAERIVQSLNSECSHIIVMTGIAAYLLQKLDEGQLDVIICSDPFTNRNDLSRTFLFREPSIVIAPGSLKLTTPPSWHDLQYCGLPIIQYHPNNSGGKLQQKLFNRLGLHFINRLEADINAVLLTFVSNGLGWALTRPTSLVQHPELIAGIRSYRMPNPVAARELYVISRNGEFSELTGRITEIAASVFTERIIPEIKTFAPWTLDYMFVAAGKDGARRPVGKGIESNPLVL</sequence>
<dbReference type="Pfam" id="PF00126">
    <property type="entry name" value="HTH_1"/>
    <property type="match status" value="1"/>
</dbReference>
<organism evidence="6 7">
    <name type="scientific">Mesosutterella porci</name>
    <dbReference type="NCBI Taxonomy" id="2915351"/>
    <lineage>
        <taxon>Bacteria</taxon>
        <taxon>Pseudomonadati</taxon>
        <taxon>Pseudomonadota</taxon>
        <taxon>Betaproteobacteria</taxon>
        <taxon>Burkholderiales</taxon>
        <taxon>Sutterellaceae</taxon>
        <taxon>Mesosutterella</taxon>
    </lineage>
</organism>
<comment type="caution">
    <text evidence="6">The sequence shown here is derived from an EMBL/GenBank/DDBJ whole genome shotgun (WGS) entry which is preliminary data.</text>
</comment>
<accession>A0ABS9MQ97</accession>
<dbReference type="EMBL" id="JAKNCT010000003">
    <property type="protein sequence ID" value="MCG5030435.1"/>
    <property type="molecule type" value="Genomic_DNA"/>
</dbReference>
<dbReference type="InterPro" id="IPR036390">
    <property type="entry name" value="WH_DNA-bd_sf"/>
</dbReference>
<evidence type="ECO:0000256" key="2">
    <source>
        <dbReference type="ARBA" id="ARBA00023015"/>
    </source>
</evidence>
<dbReference type="PANTHER" id="PTHR30126:SF40">
    <property type="entry name" value="HTH-TYPE TRANSCRIPTIONAL REGULATOR GLTR"/>
    <property type="match status" value="1"/>
</dbReference>
<protein>
    <submittedName>
        <fullName evidence="6">LysR family transcriptional regulator</fullName>
    </submittedName>
</protein>
<keyword evidence="4" id="KW-0804">Transcription</keyword>
<dbReference type="CDD" id="cd05466">
    <property type="entry name" value="PBP2_LTTR_substrate"/>
    <property type="match status" value="1"/>
</dbReference>
<evidence type="ECO:0000313" key="6">
    <source>
        <dbReference type="EMBL" id="MCG5030435.1"/>
    </source>
</evidence>
<keyword evidence="7" id="KW-1185">Reference proteome</keyword>
<dbReference type="Gene3D" id="1.10.10.10">
    <property type="entry name" value="Winged helix-like DNA-binding domain superfamily/Winged helix DNA-binding domain"/>
    <property type="match status" value="1"/>
</dbReference>
<proteinExistence type="inferred from homology"/>
<dbReference type="PANTHER" id="PTHR30126">
    <property type="entry name" value="HTH-TYPE TRANSCRIPTIONAL REGULATOR"/>
    <property type="match status" value="1"/>
</dbReference>
<evidence type="ECO:0000313" key="7">
    <source>
        <dbReference type="Proteomes" id="UP001297600"/>
    </source>
</evidence>
<dbReference type="SUPFAM" id="SSF46785">
    <property type="entry name" value="Winged helix' DNA-binding domain"/>
    <property type="match status" value="1"/>
</dbReference>
<comment type="similarity">
    <text evidence="1">Belongs to the LysR transcriptional regulatory family.</text>
</comment>
<dbReference type="SUPFAM" id="SSF53850">
    <property type="entry name" value="Periplasmic binding protein-like II"/>
    <property type="match status" value="1"/>
</dbReference>
<reference evidence="6 7" key="1">
    <citation type="submission" date="2022-02" db="EMBL/GenBank/DDBJ databases">
        <title>Mesosutterella porci, a novel member of the family Sutterellaceae from pig feces.</title>
        <authorList>
            <person name="Wylensek D."/>
            <person name="Clavel T."/>
        </authorList>
    </citation>
    <scope>NUCLEOTIDE SEQUENCE [LARGE SCALE GENOMIC DNA]</scope>
    <source>
        <strain evidence="7">oilRF-744-wt-GAM-9</strain>
    </source>
</reference>
<dbReference type="PROSITE" id="PS50931">
    <property type="entry name" value="HTH_LYSR"/>
    <property type="match status" value="1"/>
</dbReference>
<evidence type="ECO:0000259" key="5">
    <source>
        <dbReference type="PROSITE" id="PS50931"/>
    </source>
</evidence>
<dbReference type="InterPro" id="IPR005119">
    <property type="entry name" value="LysR_subst-bd"/>
</dbReference>
<keyword evidence="3" id="KW-0238">DNA-binding</keyword>
<dbReference type="Pfam" id="PF03466">
    <property type="entry name" value="LysR_substrate"/>
    <property type="match status" value="1"/>
</dbReference>
<feature type="domain" description="HTH lysR-type" evidence="5">
    <location>
        <begin position="1"/>
        <end position="51"/>
    </location>
</feature>
<dbReference type="InterPro" id="IPR000847">
    <property type="entry name" value="LysR_HTH_N"/>
</dbReference>
<gene>
    <name evidence="6" type="ORF">MAF45_03100</name>
</gene>